<gene>
    <name evidence="1" type="ORF">ANN_19272</name>
</gene>
<accession>A0ABQ8S9X0</accession>
<evidence type="ECO:0008006" key="3">
    <source>
        <dbReference type="Google" id="ProtNLM"/>
    </source>
</evidence>
<protein>
    <recommendedName>
        <fullName evidence="3">Tc1-like transposase DDE domain-containing protein</fullName>
    </recommendedName>
</protein>
<sequence>MAGLCEDGNEPSGSLKAIYTTMERNTLMAQCYPRLKDYCREKHGLEFQMASNFPDSPHTARRRFRERGIRCRPAVGRENLTKEHAVDRLAYATLRQDFDWRNVIFSDEVIVSSSNDGPALVYRMNGHQYDERFRIRLNRRDVDLIDWSSKSPDMNPIENLWAEVKRILRPPVLTADELWDRVLDAWEEVVMNLDLFHNLVDSMPRRMRAVVDAGKIEDSVLRNFLLLDAIPDDSGVAVNLD</sequence>
<organism evidence="1 2">
    <name type="scientific">Periplaneta americana</name>
    <name type="common">American cockroach</name>
    <name type="synonym">Blatta americana</name>
    <dbReference type="NCBI Taxonomy" id="6978"/>
    <lineage>
        <taxon>Eukaryota</taxon>
        <taxon>Metazoa</taxon>
        <taxon>Ecdysozoa</taxon>
        <taxon>Arthropoda</taxon>
        <taxon>Hexapoda</taxon>
        <taxon>Insecta</taxon>
        <taxon>Pterygota</taxon>
        <taxon>Neoptera</taxon>
        <taxon>Polyneoptera</taxon>
        <taxon>Dictyoptera</taxon>
        <taxon>Blattodea</taxon>
        <taxon>Blattoidea</taxon>
        <taxon>Blattidae</taxon>
        <taxon>Blattinae</taxon>
        <taxon>Periplaneta</taxon>
    </lineage>
</organism>
<dbReference type="Proteomes" id="UP001148838">
    <property type="component" value="Unassembled WGS sequence"/>
</dbReference>
<dbReference type="InterPro" id="IPR036397">
    <property type="entry name" value="RNaseH_sf"/>
</dbReference>
<dbReference type="Gene3D" id="3.30.420.10">
    <property type="entry name" value="Ribonuclease H-like superfamily/Ribonuclease H"/>
    <property type="match status" value="1"/>
</dbReference>
<evidence type="ECO:0000313" key="1">
    <source>
        <dbReference type="EMBL" id="KAJ4430681.1"/>
    </source>
</evidence>
<name>A0ABQ8S9X0_PERAM</name>
<proteinExistence type="predicted"/>
<keyword evidence="2" id="KW-1185">Reference proteome</keyword>
<evidence type="ECO:0000313" key="2">
    <source>
        <dbReference type="Proteomes" id="UP001148838"/>
    </source>
</evidence>
<comment type="caution">
    <text evidence="1">The sequence shown here is derived from an EMBL/GenBank/DDBJ whole genome shotgun (WGS) entry which is preliminary data.</text>
</comment>
<reference evidence="1 2" key="1">
    <citation type="journal article" date="2022" name="Allergy">
        <title>Genome assembly and annotation of Periplaneta americana reveal a comprehensive cockroach allergen profile.</title>
        <authorList>
            <person name="Wang L."/>
            <person name="Xiong Q."/>
            <person name="Saelim N."/>
            <person name="Wang L."/>
            <person name="Nong W."/>
            <person name="Wan A.T."/>
            <person name="Shi M."/>
            <person name="Liu X."/>
            <person name="Cao Q."/>
            <person name="Hui J.H.L."/>
            <person name="Sookrung N."/>
            <person name="Leung T.F."/>
            <person name="Tungtrongchitr A."/>
            <person name="Tsui S.K.W."/>
        </authorList>
    </citation>
    <scope>NUCLEOTIDE SEQUENCE [LARGE SCALE GENOMIC DNA]</scope>
    <source>
        <strain evidence="1">PWHHKU_190912</strain>
    </source>
</reference>
<dbReference type="EMBL" id="JAJSOF020000031">
    <property type="protein sequence ID" value="KAJ4430681.1"/>
    <property type="molecule type" value="Genomic_DNA"/>
</dbReference>